<dbReference type="KEGG" id="sch:Sphch_3492"/>
<dbReference type="SMART" id="SM00346">
    <property type="entry name" value="HTH_ICLR"/>
    <property type="match status" value="1"/>
</dbReference>
<reference evidence="6 7" key="1">
    <citation type="submission" date="2011-05" db="EMBL/GenBank/DDBJ databases">
        <title>Complete sequence of chromosome 2 of Sphingobium chlorophenolicum L-1.</title>
        <authorList>
            <consortium name="US DOE Joint Genome Institute"/>
            <person name="Lucas S."/>
            <person name="Han J."/>
            <person name="Lapidus A."/>
            <person name="Cheng J.-F."/>
            <person name="Goodwin L."/>
            <person name="Pitluck S."/>
            <person name="Peters L."/>
            <person name="Daligault H."/>
            <person name="Han C."/>
            <person name="Tapia R."/>
            <person name="Land M."/>
            <person name="Hauser L."/>
            <person name="Kyrpides N."/>
            <person name="Ivanova N."/>
            <person name="Pagani I."/>
            <person name="Turner P."/>
            <person name="Copley S."/>
            <person name="Woyke T."/>
        </authorList>
    </citation>
    <scope>NUCLEOTIDE SEQUENCE [LARGE SCALE GENOMIC DNA]</scope>
    <source>
        <strain evidence="6 7">L-1</strain>
    </source>
</reference>
<dbReference type="InterPro" id="IPR050707">
    <property type="entry name" value="HTH_MetabolicPath_Reg"/>
</dbReference>
<dbReference type="GO" id="GO:0046278">
    <property type="term" value="P:3,4-dihydroxybenzoate metabolic process"/>
    <property type="evidence" value="ECO:0007669"/>
    <property type="project" value="InterPro"/>
</dbReference>
<organism evidence="6 7">
    <name type="scientific">Sphingobium chlorophenolicum L-1</name>
    <dbReference type="NCBI Taxonomy" id="690566"/>
    <lineage>
        <taxon>Bacteria</taxon>
        <taxon>Pseudomonadati</taxon>
        <taxon>Pseudomonadota</taxon>
        <taxon>Alphaproteobacteria</taxon>
        <taxon>Sphingomonadales</taxon>
        <taxon>Sphingomonadaceae</taxon>
        <taxon>Sphingobium</taxon>
    </lineage>
</organism>
<evidence type="ECO:0000313" key="6">
    <source>
        <dbReference type="EMBL" id="AEG51083.1"/>
    </source>
</evidence>
<dbReference type="SUPFAM" id="SSF46785">
    <property type="entry name" value="Winged helix' DNA-binding domain"/>
    <property type="match status" value="1"/>
</dbReference>
<dbReference type="Proteomes" id="UP000007150">
    <property type="component" value="Chromosome 2"/>
</dbReference>
<feature type="domain" description="IclR-ED" evidence="5">
    <location>
        <begin position="77"/>
        <end position="260"/>
    </location>
</feature>
<accession>F6F3S1</accession>
<protein>
    <submittedName>
        <fullName evidence="6">Transcriptional regulator, IclR family</fullName>
    </submittedName>
</protein>
<evidence type="ECO:0000313" key="7">
    <source>
        <dbReference type="Proteomes" id="UP000007150"/>
    </source>
</evidence>
<dbReference type="Pfam" id="PF01614">
    <property type="entry name" value="IclR_C"/>
    <property type="match status" value="1"/>
</dbReference>
<dbReference type="PROSITE" id="PS51078">
    <property type="entry name" value="ICLR_ED"/>
    <property type="match status" value="1"/>
</dbReference>
<dbReference type="HOGENOM" id="CLU_062618_0_1_5"/>
<dbReference type="AlphaFoldDB" id="F6F3S1"/>
<dbReference type="GO" id="GO:0003700">
    <property type="term" value="F:DNA-binding transcription factor activity"/>
    <property type="evidence" value="ECO:0007669"/>
    <property type="project" value="TreeGrafter"/>
</dbReference>
<gene>
    <name evidence="6" type="ORF">Sphch_3492</name>
</gene>
<keyword evidence="7" id="KW-1185">Reference proteome</keyword>
<proteinExistence type="predicted"/>
<dbReference type="STRING" id="690566.Sphch_3492"/>
<keyword evidence="1" id="KW-0805">Transcription regulation</keyword>
<dbReference type="SUPFAM" id="SSF55781">
    <property type="entry name" value="GAF domain-like"/>
    <property type="match status" value="1"/>
</dbReference>
<dbReference type="GO" id="GO:0045892">
    <property type="term" value="P:negative regulation of DNA-templated transcription"/>
    <property type="evidence" value="ECO:0007669"/>
    <property type="project" value="TreeGrafter"/>
</dbReference>
<dbReference type="InterPro" id="IPR014757">
    <property type="entry name" value="Tscrpt_reg_IclR_C"/>
</dbReference>
<dbReference type="Pfam" id="PF09339">
    <property type="entry name" value="HTH_IclR"/>
    <property type="match status" value="1"/>
</dbReference>
<evidence type="ECO:0000256" key="1">
    <source>
        <dbReference type="ARBA" id="ARBA00023015"/>
    </source>
</evidence>
<sequence length="260" mass="28418">MREETGTEFQGDPEFMMSLARGLAVLRCFAERERPMTIAQAAEMTGLSRAAVRRCLYTLTRLGYAAQEDLSYVLRPKVLSLGYAYLSSSSLAARAQPILDQLRDELGVSCSLGVLEEDEVYYVARAEAGRIMSIALRAGSRLPLYATSMGRVLLAAQSREAQEAYLTRTELVALTAKTERSKPALLAKLEQVREEGFAIIDQELEPGLRSIAVPVQGRNGVIAALNVGTQAARITTADLRTRCLSALRRGAQRLSMIAAM</sequence>
<dbReference type="Gene3D" id="1.10.10.10">
    <property type="entry name" value="Winged helix-like DNA-binding domain superfamily/Winged helix DNA-binding domain"/>
    <property type="match status" value="1"/>
</dbReference>
<dbReference type="PROSITE" id="PS51077">
    <property type="entry name" value="HTH_ICLR"/>
    <property type="match status" value="1"/>
</dbReference>
<feature type="domain" description="HTH iclR-type" evidence="4">
    <location>
        <begin position="16"/>
        <end position="76"/>
    </location>
</feature>
<dbReference type="InterPro" id="IPR005471">
    <property type="entry name" value="Tscrpt_reg_IclR_N"/>
</dbReference>
<dbReference type="InterPro" id="IPR012794">
    <property type="entry name" value="PcaR_PcaU"/>
</dbReference>
<dbReference type="PANTHER" id="PTHR30136:SF34">
    <property type="entry name" value="TRANSCRIPTIONAL REGULATOR"/>
    <property type="match status" value="1"/>
</dbReference>
<evidence type="ECO:0000256" key="2">
    <source>
        <dbReference type="ARBA" id="ARBA00023125"/>
    </source>
</evidence>
<evidence type="ECO:0000256" key="3">
    <source>
        <dbReference type="ARBA" id="ARBA00023163"/>
    </source>
</evidence>
<dbReference type="GO" id="GO:0045893">
    <property type="term" value="P:positive regulation of DNA-templated transcription"/>
    <property type="evidence" value="ECO:0007669"/>
    <property type="project" value="InterPro"/>
</dbReference>
<dbReference type="Gene3D" id="3.30.450.40">
    <property type="match status" value="1"/>
</dbReference>
<dbReference type="PANTHER" id="PTHR30136">
    <property type="entry name" value="HELIX-TURN-HELIX TRANSCRIPTIONAL REGULATOR, ICLR FAMILY"/>
    <property type="match status" value="1"/>
</dbReference>
<dbReference type="InterPro" id="IPR036390">
    <property type="entry name" value="WH_DNA-bd_sf"/>
</dbReference>
<evidence type="ECO:0000259" key="4">
    <source>
        <dbReference type="PROSITE" id="PS51077"/>
    </source>
</evidence>
<name>F6F3S1_SPHCR</name>
<dbReference type="NCBIfam" id="TIGR02431">
    <property type="entry name" value="pcaR_pcaU"/>
    <property type="match status" value="1"/>
</dbReference>
<evidence type="ECO:0000259" key="5">
    <source>
        <dbReference type="PROSITE" id="PS51078"/>
    </source>
</evidence>
<dbReference type="InterPro" id="IPR029016">
    <property type="entry name" value="GAF-like_dom_sf"/>
</dbReference>
<keyword evidence="2" id="KW-0238">DNA-binding</keyword>
<dbReference type="RefSeq" id="WP_013849313.1">
    <property type="nucleotide sequence ID" value="NC_015594.1"/>
</dbReference>
<keyword evidence="3" id="KW-0804">Transcription</keyword>
<dbReference type="EMBL" id="CP002799">
    <property type="protein sequence ID" value="AEG51083.1"/>
    <property type="molecule type" value="Genomic_DNA"/>
</dbReference>
<dbReference type="InterPro" id="IPR036388">
    <property type="entry name" value="WH-like_DNA-bd_sf"/>
</dbReference>
<dbReference type="GO" id="GO:0003677">
    <property type="term" value="F:DNA binding"/>
    <property type="evidence" value="ECO:0007669"/>
    <property type="project" value="UniProtKB-KW"/>
</dbReference>